<proteinExistence type="predicted"/>
<evidence type="ECO:0000313" key="1">
    <source>
        <dbReference type="EMBL" id="JAI06870.1"/>
    </source>
</evidence>
<organism evidence="1">
    <name type="scientific">Anguilla anguilla</name>
    <name type="common">European freshwater eel</name>
    <name type="synonym">Muraena anguilla</name>
    <dbReference type="NCBI Taxonomy" id="7936"/>
    <lineage>
        <taxon>Eukaryota</taxon>
        <taxon>Metazoa</taxon>
        <taxon>Chordata</taxon>
        <taxon>Craniata</taxon>
        <taxon>Vertebrata</taxon>
        <taxon>Euteleostomi</taxon>
        <taxon>Actinopterygii</taxon>
        <taxon>Neopterygii</taxon>
        <taxon>Teleostei</taxon>
        <taxon>Anguilliformes</taxon>
        <taxon>Anguillidae</taxon>
        <taxon>Anguilla</taxon>
    </lineage>
</organism>
<name>A0A0E9XW44_ANGAN</name>
<sequence length="48" mass="5177">MAKVGSRTEESGGFFAIVGPSCFSVDLKFPFSGFPVSTFRFTGTRLPL</sequence>
<reference evidence="1" key="1">
    <citation type="submission" date="2014-11" db="EMBL/GenBank/DDBJ databases">
        <authorList>
            <person name="Amaro Gonzalez C."/>
        </authorList>
    </citation>
    <scope>NUCLEOTIDE SEQUENCE</scope>
</reference>
<dbReference type="AlphaFoldDB" id="A0A0E9XW44"/>
<dbReference type="EMBL" id="GBXM01001708">
    <property type="protein sequence ID" value="JAI06870.1"/>
    <property type="molecule type" value="Transcribed_RNA"/>
</dbReference>
<reference evidence="1" key="2">
    <citation type="journal article" date="2015" name="Fish Shellfish Immunol.">
        <title>Early steps in the European eel (Anguilla anguilla)-Vibrio vulnificus interaction in the gills: Role of the RtxA13 toxin.</title>
        <authorList>
            <person name="Callol A."/>
            <person name="Pajuelo D."/>
            <person name="Ebbesson L."/>
            <person name="Teles M."/>
            <person name="MacKenzie S."/>
            <person name="Amaro C."/>
        </authorList>
    </citation>
    <scope>NUCLEOTIDE SEQUENCE</scope>
</reference>
<accession>A0A0E9XW44</accession>
<protein>
    <submittedName>
        <fullName evidence="1">Uncharacterized protein</fullName>
    </submittedName>
</protein>